<dbReference type="PROSITE" id="PS50110">
    <property type="entry name" value="RESPONSE_REGULATORY"/>
    <property type="match status" value="1"/>
</dbReference>
<comment type="caution">
    <text evidence="23">The sequence shown here is derived from an EMBL/GenBank/DDBJ whole genome shotgun (WGS) entry which is preliminary data.</text>
</comment>
<keyword evidence="6" id="KW-0997">Cell inner membrane</keyword>
<dbReference type="Gene3D" id="2.10.70.100">
    <property type="match status" value="2"/>
</dbReference>
<dbReference type="Gene3D" id="1.10.287.130">
    <property type="match status" value="1"/>
</dbReference>
<feature type="domain" description="Histidine kinase" evidence="19">
    <location>
        <begin position="640"/>
        <end position="853"/>
    </location>
</feature>
<dbReference type="PROSITE" id="PS50112">
    <property type="entry name" value="PAS"/>
    <property type="match status" value="1"/>
</dbReference>
<keyword evidence="8" id="KW-0808">Transferase</keyword>
<evidence type="ECO:0000256" key="12">
    <source>
        <dbReference type="ARBA" id="ARBA00022777"/>
    </source>
</evidence>
<accession>A0A2T1DYH9</accession>
<dbReference type="Gene3D" id="3.30.450.40">
    <property type="match status" value="1"/>
</dbReference>
<dbReference type="GO" id="GO:0000155">
    <property type="term" value="F:phosphorelay sensor kinase activity"/>
    <property type="evidence" value="ECO:0007669"/>
    <property type="project" value="InterPro"/>
</dbReference>
<dbReference type="InterPro" id="IPR005467">
    <property type="entry name" value="His_kinase_dom"/>
</dbReference>
<dbReference type="SUPFAM" id="SSF52172">
    <property type="entry name" value="CheY-like"/>
    <property type="match status" value="1"/>
</dbReference>
<protein>
    <recommendedName>
        <fullName evidence="4">histidine kinase</fullName>
        <ecNumber evidence="4">2.7.13.3</ecNumber>
    </recommendedName>
</protein>
<feature type="coiled-coil region" evidence="17">
    <location>
        <begin position="332"/>
        <end position="370"/>
    </location>
</feature>
<dbReference type="EMBL" id="PVWK01000124">
    <property type="protein sequence ID" value="PSB25535.1"/>
    <property type="molecule type" value="Genomic_DNA"/>
</dbReference>
<dbReference type="InterPro" id="IPR001610">
    <property type="entry name" value="PAC"/>
</dbReference>
<dbReference type="CDD" id="cd00156">
    <property type="entry name" value="REC"/>
    <property type="match status" value="1"/>
</dbReference>
<dbReference type="FunFam" id="2.10.70.100:FF:000001">
    <property type="entry name" value="Sensory transduction histidine kinase"/>
    <property type="match status" value="1"/>
</dbReference>
<evidence type="ECO:0000256" key="17">
    <source>
        <dbReference type="SAM" id="Coils"/>
    </source>
</evidence>
<dbReference type="PROSITE" id="PS50113">
    <property type="entry name" value="PAC"/>
    <property type="match status" value="2"/>
</dbReference>
<name>A0A2T1DYH9_9CYAN</name>
<dbReference type="Proteomes" id="UP000239576">
    <property type="component" value="Unassembled WGS sequence"/>
</dbReference>
<keyword evidence="24" id="KW-1185">Reference proteome</keyword>
<reference evidence="23 24" key="2">
    <citation type="submission" date="2018-03" db="EMBL/GenBank/DDBJ databases">
        <title>The ancient ancestry and fast evolution of plastids.</title>
        <authorList>
            <person name="Moore K.R."/>
            <person name="Magnabosco C."/>
            <person name="Momper L."/>
            <person name="Gold D.A."/>
            <person name="Bosak T."/>
            <person name="Fournier G.P."/>
        </authorList>
    </citation>
    <scope>NUCLEOTIDE SEQUENCE [LARGE SCALE GENOMIC DNA]</scope>
    <source>
        <strain evidence="23 24">ULC18</strain>
    </source>
</reference>
<feature type="domain" description="Response regulatory" evidence="20">
    <location>
        <begin position="27"/>
        <end position="144"/>
    </location>
</feature>
<dbReference type="PROSITE" id="PS50109">
    <property type="entry name" value="HIS_KIN"/>
    <property type="match status" value="1"/>
</dbReference>
<evidence type="ECO:0000256" key="5">
    <source>
        <dbReference type="ARBA" id="ARBA00022475"/>
    </source>
</evidence>
<evidence type="ECO:0000256" key="13">
    <source>
        <dbReference type="ARBA" id="ARBA00022989"/>
    </source>
</evidence>
<dbReference type="InterPro" id="IPR013655">
    <property type="entry name" value="PAS_fold_3"/>
</dbReference>
<dbReference type="InterPro" id="IPR003018">
    <property type="entry name" value="GAF"/>
</dbReference>
<keyword evidence="11" id="KW-0547">Nucleotide-binding</keyword>
<dbReference type="GO" id="GO:0000166">
    <property type="term" value="F:nucleotide binding"/>
    <property type="evidence" value="ECO:0007669"/>
    <property type="project" value="UniProtKB-KW"/>
</dbReference>
<dbReference type="PRINTS" id="PR00344">
    <property type="entry name" value="BCTRLSENSOR"/>
</dbReference>
<dbReference type="InterPro" id="IPR011006">
    <property type="entry name" value="CheY-like_superfamily"/>
</dbReference>
<evidence type="ECO:0000256" key="16">
    <source>
        <dbReference type="PROSITE-ProRule" id="PRU00169"/>
    </source>
</evidence>
<dbReference type="SUPFAM" id="SSF47384">
    <property type="entry name" value="Homodimeric domain of signal transducing histidine kinase"/>
    <property type="match status" value="1"/>
</dbReference>
<dbReference type="Pfam" id="PF02518">
    <property type="entry name" value="HATPase_c"/>
    <property type="match status" value="1"/>
</dbReference>
<dbReference type="Gene3D" id="3.40.50.2300">
    <property type="match status" value="1"/>
</dbReference>
<evidence type="ECO:0000259" key="18">
    <source>
        <dbReference type="PROSITE" id="PS50046"/>
    </source>
</evidence>
<dbReference type="Pfam" id="PF08447">
    <property type="entry name" value="PAS_3"/>
    <property type="match status" value="2"/>
</dbReference>
<dbReference type="InterPro" id="IPR035965">
    <property type="entry name" value="PAS-like_dom_sf"/>
</dbReference>
<keyword evidence="12" id="KW-0418">Kinase</keyword>
<keyword evidence="13" id="KW-1133">Transmembrane helix</keyword>
<dbReference type="NCBIfam" id="TIGR00229">
    <property type="entry name" value="sensory_box"/>
    <property type="match status" value="2"/>
</dbReference>
<dbReference type="InterPro" id="IPR029016">
    <property type="entry name" value="GAF-like_dom_sf"/>
</dbReference>
<evidence type="ECO:0000256" key="11">
    <source>
        <dbReference type="ARBA" id="ARBA00022741"/>
    </source>
</evidence>
<dbReference type="SUPFAM" id="SSF55874">
    <property type="entry name" value="ATPase domain of HSP90 chaperone/DNA topoisomerase II/histidine kinase"/>
    <property type="match status" value="1"/>
</dbReference>
<feature type="domain" description="PAC" evidence="22">
    <location>
        <begin position="570"/>
        <end position="622"/>
    </location>
</feature>
<dbReference type="Pfam" id="PF00072">
    <property type="entry name" value="Response_reg"/>
    <property type="match status" value="1"/>
</dbReference>
<evidence type="ECO:0000256" key="3">
    <source>
        <dbReference type="ARBA" id="ARBA00006402"/>
    </source>
</evidence>
<dbReference type="CDD" id="cd00130">
    <property type="entry name" value="PAS"/>
    <property type="match status" value="2"/>
</dbReference>
<dbReference type="InterPro" id="IPR001789">
    <property type="entry name" value="Sig_transdc_resp-reg_receiver"/>
</dbReference>
<keyword evidence="17" id="KW-0175">Coiled coil</keyword>
<dbReference type="InterPro" id="IPR003661">
    <property type="entry name" value="HisK_dim/P_dom"/>
</dbReference>
<dbReference type="PROSITE" id="PS50046">
    <property type="entry name" value="PHYTOCHROME_2"/>
    <property type="match status" value="1"/>
</dbReference>
<dbReference type="SMART" id="SM00387">
    <property type="entry name" value="HATPase_c"/>
    <property type="match status" value="1"/>
</dbReference>
<dbReference type="SUPFAM" id="SSF55785">
    <property type="entry name" value="PYP-like sensor domain (PAS domain)"/>
    <property type="match status" value="2"/>
</dbReference>
<dbReference type="SMART" id="SM00091">
    <property type="entry name" value="PAS"/>
    <property type="match status" value="2"/>
</dbReference>
<evidence type="ECO:0000313" key="24">
    <source>
        <dbReference type="Proteomes" id="UP000239576"/>
    </source>
</evidence>
<feature type="domain" description="Phytochrome chromophore attachment site" evidence="18">
    <location>
        <begin position="175"/>
        <end position="318"/>
    </location>
</feature>
<dbReference type="SMART" id="SM00086">
    <property type="entry name" value="PAC"/>
    <property type="match status" value="2"/>
</dbReference>
<dbReference type="InterPro" id="IPR052162">
    <property type="entry name" value="Sensor_kinase/Photoreceptor"/>
</dbReference>
<keyword evidence="15" id="KW-0472">Membrane</keyword>
<dbReference type="Gene3D" id="3.30.565.10">
    <property type="entry name" value="Histidine kinase-like ATPase, C-terminal domain"/>
    <property type="match status" value="1"/>
</dbReference>
<feature type="domain" description="PAS" evidence="21">
    <location>
        <begin position="495"/>
        <end position="567"/>
    </location>
</feature>
<dbReference type="InterPro" id="IPR000014">
    <property type="entry name" value="PAS"/>
</dbReference>
<dbReference type="Pfam" id="PF00512">
    <property type="entry name" value="HisKA"/>
    <property type="match status" value="1"/>
</dbReference>
<dbReference type="SMART" id="SM00065">
    <property type="entry name" value="GAF"/>
    <property type="match status" value="1"/>
</dbReference>
<evidence type="ECO:0000259" key="19">
    <source>
        <dbReference type="PROSITE" id="PS50109"/>
    </source>
</evidence>
<dbReference type="AlphaFoldDB" id="A0A2T1DYH9"/>
<dbReference type="Gene3D" id="3.30.450.20">
    <property type="entry name" value="PAS domain"/>
    <property type="match status" value="2"/>
</dbReference>
<evidence type="ECO:0000259" key="21">
    <source>
        <dbReference type="PROSITE" id="PS50112"/>
    </source>
</evidence>
<dbReference type="SMART" id="SM00388">
    <property type="entry name" value="HisKA"/>
    <property type="match status" value="1"/>
</dbReference>
<reference evidence="24" key="1">
    <citation type="submission" date="2018-02" db="EMBL/GenBank/DDBJ databases">
        <authorList>
            <person name="Moore K."/>
            <person name="Momper L."/>
        </authorList>
    </citation>
    <scope>NUCLEOTIDE SEQUENCE [LARGE SCALE GENOMIC DNA]</scope>
    <source>
        <strain evidence="24">ULC18</strain>
    </source>
</reference>
<dbReference type="SUPFAM" id="SSF55781">
    <property type="entry name" value="GAF domain-like"/>
    <property type="match status" value="1"/>
</dbReference>
<keyword evidence="7 16" id="KW-0597">Phosphoprotein</keyword>
<organism evidence="23 24">
    <name type="scientific">Stenomitos frigidus ULC18</name>
    <dbReference type="NCBI Taxonomy" id="2107698"/>
    <lineage>
        <taxon>Bacteria</taxon>
        <taxon>Bacillati</taxon>
        <taxon>Cyanobacteriota</taxon>
        <taxon>Cyanophyceae</taxon>
        <taxon>Leptolyngbyales</taxon>
        <taxon>Leptolyngbyaceae</taxon>
        <taxon>Stenomitos</taxon>
    </lineage>
</organism>
<evidence type="ECO:0000256" key="15">
    <source>
        <dbReference type="ARBA" id="ARBA00023136"/>
    </source>
</evidence>
<keyword evidence="5" id="KW-1003">Cell membrane</keyword>
<comment type="subcellular location">
    <subcellularLocation>
        <location evidence="2">Cell inner membrane</location>
        <topology evidence="2">Multi-pass membrane protein</topology>
    </subcellularLocation>
</comment>
<dbReference type="InterPro" id="IPR016132">
    <property type="entry name" value="Phyto_chromo_attachment"/>
</dbReference>
<proteinExistence type="inferred from homology"/>
<dbReference type="InterPro" id="IPR004358">
    <property type="entry name" value="Sig_transdc_His_kin-like_C"/>
</dbReference>
<comment type="catalytic activity">
    <reaction evidence="1">
        <text>ATP + protein L-histidine = ADP + protein N-phospho-L-histidine.</text>
        <dbReference type="EC" id="2.7.13.3"/>
    </reaction>
</comment>
<keyword evidence="14" id="KW-0902">Two-component regulatory system</keyword>
<evidence type="ECO:0000256" key="9">
    <source>
        <dbReference type="ARBA" id="ARBA00022692"/>
    </source>
</evidence>
<evidence type="ECO:0000256" key="6">
    <source>
        <dbReference type="ARBA" id="ARBA00022519"/>
    </source>
</evidence>
<evidence type="ECO:0000259" key="20">
    <source>
        <dbReference type="PROSITE" id="PS50110"/>
    </source>
</evidence>
<feature type="domain" description="PAC" evidence="22">
    <location>
        <begin position="442"/>
        <end position="494"/>
    </location>
</feature>
<evidence type="ECO:0000256" key="4">
    <source>
        <dbReference type="ARBA" id="ARBA00012438"/>
    </source>
</evidence>
<dbReference type="SMART" id="SM00448">
    <property type="entry name" value="REC"/>
    <property type="match status" value="1"/>
</dbReference>
<dbReference type="PANTHER" id="PTHR43304:SF1">
    <property type="entry name" value="PAC DOMAIN-CONTAINING PROTEIN"/>
    <property type="match status" value="1"/>
</dbReference>
<evidence type="ECO:0000259" key="22">
    <source>
        <dbReference type="PROSITE" id="PS50113"/>
    </source>
</evidence>
<evidence type="ECO:0000256" key="14">
    <source>
        <dbReference type="ARBA" id="ARBA00023012"/>
    </source>
</evidence>
<keyword evidence="10" id="KW-0677">Repeat</keyword>
<dbReference type="InterPro" id="IPR000700">
    <property type="entry name" value="PAS-assoc_C"/>
</dbReference>
<dbReference type="OrthoDB" id="474548at2"/>
<evidence type="ECO:0000313" key="23">
    <source>
        <dbReference type="EMBL" id="PSB25535.1"/>
    </source>
</evidence>
<dbReference type="InterPro" id="IPR036097">
    <property type="entry name" value="HisK_dim/P_sf"/>
</dbReference>
<evidence type="ECO:0000256" key="2">
    <source>
        <dbReference type="ARBA" id="ARBA00004429"/>
    </source>
</evidence>
<keyword evidence="9" id="KW-0812">Transmembrane</keyword>
<evidence type="ECO:0000256" key="8">
    <source>
        <dbReference type="ARBA" id="ARBA00022679"/>
    </source>
</evidence>
<dbReference type="FunFam" id="3.30.565.10:FF:000006">
    <property type="entry name" value="Sensor histidine kinase WalK"/>
    <property type="match status" value="1"/>
</dbReference>
<sequence>MASAAPFASERGLLNQRMAMPTKTRRTVLLIDDSAEDRAMYCRYLQRGSVHDYQILEAGSAAVGLDLYQHVLPDLILLDYSLPGMDGLEFLACMQQEGRRVPVLMLTGQGNETIAAQAIKRGAQDYLIKGHLTADGLCKALDYAIEQWQLQQRLQQQQQQQILNAIALRIRQSLTLHTILDTSVAAVQQFLKADRVVIYQFASDMSGQIVAEAVLPQWLVSLNVQIEDTCFRELLGDYRLGRTQAIDNIYDAGLTDCHIQLLERFQVKANLVVPLLITDQNSASALPQLWGLLVVHQCSATRQWQPFETDLLNQVAVQIAIAIQHAELYRQLQHELAERRRTEATLQQLNQELETRVQERTAKLQASEASLREAQRIAHLGNWELDLATQDIIWSEELFRLFGLDVNQGEPDYAEHLQSFAPESRHKLERAVQQVVILGSPYDLELQFSRADGSVGWVFVRGEAVRNHHGEVVKLLGTALDITDRKQTEAQLRHLSDRLTLAVKSGAIAIWDWNVTENILTWDDRMYELYGITPNQFTSVYDAWASSLHLDDRPYAEAAIQQALAGEKDYDPEFRVVHPNGTIRFIKAYALVERDEQGELKQMIGINYDITDRKQSEQALQQLALDLQRSNQELEQFAYVASHDLQEPLRAITSYTQLFAKRYQGQIDAKADKYIDYVVDGAARMQQLIQDLLAYSRVGRYELKQQPTDCTVVLEQVRKDLQVAIAESQAEIIVDPLPTIFADTAQVAQVFENLIGNALKYRGQAPLVVSVSARQQVAEWVFSIQDNGIGIEPQYAERIFEIFQRLHTRREYDGTGLGLAICKKIIERHHGRIWVESQLRNGATFWFTLPVLPNDRY</sequence>
<comment type="similarity">
    <text evidence="3">In the N-terminal section; belongs to the phytochrome family.</text>
</comment>
<dbReference type="InterPro" id="IPR036890">
    <property type="entry name" value="HATPase_C_sf"/>
</dbReference>
<evidence type="ECO:0000256" key="10">
    <source>
        <dbReference type="ARBA" id="ARBA00022737"/>
    </source>
</evidence>
<dbReference type="GO" id="GO:0005886">
    <property type="term" value="C:plasma membrane"/>
    <property type="evidence" value="ECO:0007669"/>
    <property type="project" value="UniProtKB-SubCell"/>
</dbReference>
<dbReference type="EC" id="2.7.13.3" evidence="4"/>
<dbReference type="PANTHER" id="PTHR43304">
    <property type="entry name" value="PHYTOCHROME-LIKE PROTEIN CPH1"/>
    <property type="match status" value="1"/>
</dbReference>
<evidence type="ECO:0000256" key="7">
    <source>
        <dbReference type="ARBA" id="ARBA00022553"/>
    </source>
</evidence>
<dbReference type="CDD" id="cd00082">
    <property type="entry name" value="HisKA"/>
    <property type="match status" value="1"/>
</dbReference>
<dbReference type="Pfam" id="PF01590">
    <property type="entry name" value="GAF"/>
    <property type="match status" value="1"/>
</dbReference>
<feature type="modified residue" description="4-aspartylphosphate" evidence="16">
    <location>
        <position position="79"/>
    </location>
</feature>
<dbReference type="InterPro" id="IPR003594">
    <property type="entry name" value="HATPase_dom"/>
</dbReference>
<evidence type="ECO:0000256" key="1">
    <source>
        <dbReference type="ARBA" id="ARBA00000085"/>
    </source>
</evidence>
<gene>
    <name evidence="23" type="ORF">C7B82_23230</name>
</gene>